<dbReference type="EMBL" id="JAEDAJ010000004">
    <property type="protein sequence ID" value="MBK0331679.1"/>
    <property type="molecule type" value="Genomic_DNA"/>
</dbReference>
<sequence>MSQNPSSPTSAPPTPPSAPAGSTSEDRSARVAVTVFPVLILAAAALGFFVPATGQAISGYTNLFLGIIMFAMGLTLTIPDFTLVLKRPLPVLIGVLAQYVVMPLVGFAIAWVLQLPPELAAGVILVGCAPGGTSSNVINYLSKADTALSVTMTSISTLIAPILTPVLTLWLAGAFMPLDAGEMALSIVKMVLIPVIAGLVIRLVLSRLVDRILPALPWVSVAGISLVVIAVVSGSADQIVSAGALVLLAVVLHNGFGYLLGYWFARVLRQPIRTSRTTSIEVGMQNSGLAATLAAQYFSPAAALPGAVFSIWHNLSGAVLAMYYRRTAQHQDADPRDRRAPAGSR</sequence>
<evidence type="ECO:0000313" key="7">
    <source>
        <dbReference type="EMBL" id="MBK0331679.1"/>
    </source>
</evidence>
<organism evidence="7 8">
    <name type="scientific">Brachybacterium halotolerans</name>
    <dbReference type="NCBI Taxonomy" id="2795215"/>
    <lineage>
        <taxon>Bacteria</taxon>
        <taxon>Bacillati</taxon>
        <taxon>Actinomycetota</taxon>
        <taxon>Actinomycetes</taxon>
        <taxon>Micrococcales</taxon>
        <taxon>Dermabacteraceae</taxon>
        <taxon>Brachybacterium</taxon>
    </lineage>
</organism>
<dbReference type="PANTHER" id="PTHR10361">
    <property type="entry name" value="SODIUM-BILE ACID COTRANSPORTER"/>
    <property type="match status" value="1"/>
</dbReference>
<accession>A0ABS1BAN3</accession>
<dbReference type="InterPro" id="IPR002657">
    <property type="entry name" value="BilAc:Na_symport/Acr3"/>
</dbReference>
<evidence type="ECO:0000256" key="3">
    <source>
        <dbReference type="ARBA" id="ARBA00022989"/>
    </source>
</evidence>
<evidence type="ECO:0000256" key="5">
    <source>
        <dbReference type="SAM" id="MobiDB-lite"/>
    </source>
</evidence>
<dbReference type="InterPro" id="IPR004710">
    <property type="entry name" value="Bilac:Na_transpt"/>
</dbReference>
<proteinExistence type="predicted"/>
<dbReference type="PANTHER" id="PTHR10361:SF28">
    <property type="entry name" value="P3 PROTEIN-RELATED"/>
    <property type="match status" value="1"/>
</dbReference>
<name>A0ABS1BAN3_9MICO</name>
<reference evidence="7 8" key="1">
    <citation type="submission" date="2020-12" db="EMBL/GenBank/DDBJ databases">
        <title>Brachybacterium sp. MASK1Z-5, whole genome shotgun sequence.</title>
        <authorList>
            <person name="Tuo L."/>
        </authorList>
    </citation>
    <scope>NUCLEOTIDE SEQUENCE [LARGE SCALE GENOMIC DNA]</scope>
    <source>
        <strain evidence="7 8">MASK1Z-5</strain>
    </source>
</reference>
<keyword evidence="3 6" id="KW-1133">Transmembrane helix</keyword>
<feature type="transmembrane region" description="Helical" evidence="6">
    <location>
        <begin position="63"/>
        <end position="84"/>
    </location>
</feature>
<comment type="subcellular location">
    <subcellularLocation>
        <location evidence="1">Membrane</location>
        <topology evidence="1">Multi-pass membrane protein</topology>
    </subcellularLocation>
</comment>
<feature type="transmembrane region" description="Helical" evidence="6">
    <location>
        <begin position="31"/>
        <end position="51"/>
    </location>
</feature>
<dbReference type="Pfam" id="PF01758">
    <property type="entry name" value="SBF"/>
    <property type="match status" value="1"/>
</dbReference>
<feature type="transmembrane region" description="Helical" evidence="6">
    <location>
        <begin position="148"/>
        <end position="171"/>
    </location>
</feature>
<evidence type="ECO:0000256" key="1">
    <source>
        <dbReference type="ARBA" id="ARBA00004141"/>
    </source>
</evidence>
<comment type="caution">
    <text evidence="7">The sequence shown here is derived from an EMBL/GenBank/DDBJ whole genome shotgun (WGS) entry which is preliminary data.</text>
</comment>
<keyword evidence="4 6" id="KW-0472">Membrane</keyword>
<keyword evidence="2 6" id="KW-0812">Transmembrane</keyword>
<dbReference type="InterPro" id="IPR038770">
    <property type="entry name" value="Na+/solute_symporter_sf"/>
</dbReference>
<evidence type="ECO:0000256" key="4">
    <source>
        <dbReference type="ARBA" id="ARBA00023136"/>
    </source>
</evidence>
<feature type="region of interest" description="Disordered" evidence="5">
    <location>
        <begin position="1"/>
        <end position="25"/>
    </location>
</feature>
<evidence type="ECO:0000313" key="8">
    <source>
        <dbReference type="Proteomes" id="UP000612352"/>
    </source>
</evidence>
<feature type="transmembrane region" description="Helical" evidence="6">
    <location>
        <begin position="239"/>
        <end position="265"/>
    </location>
</feature>
<evidence type="ECO:0000256" key="2">
    <source>
        <dbReference type="ARBA" id="ARBA00022692"/>
    </source>
</evidence>
<keyword evidence="8" id="KW-1185">Reference proteome</keyword>
<feature type="transmembrane region" description="Helical" evidence="6">
    <location>
        <begin position="212"/>
        <end position="233"/>
    </location>
</feature>
<dbReference type="Proteomes" id="UP000612352">
    <property type="component" value="Unassembled WGS sequence"/>
</dbReference>
<feature type="transmembrane region" description="Helical" evidence="6">
    <location>
        <begin position="183"/>
        <end position="205"/>
    </location>
</feature>
<feature type="transmembrane region" description="Helical" evidence="6">
    <location>
        <begin position="91"/>
        <end position="113"/>
    </location>
</feature>
<feature type="transmembrane region" description="Helical" evidence="6">
    <location>
        <begin position="119"/>
        <end position="141"/>
    </location>
</feature>
<gene>
    <name evidence="7" type="ORF">I8D64_09715</name>
</gene>
<protein>
    <submittedName>
        <fullName evidence="7">Bile acid:sodium symporter family protein</fullName>
    </submittedName>
</protein>
<evidence type="ECO:0000256" key="6">
    <source>
        <dbReference type="SAM" id="Phobius"/>
    </source>
</evidence>
<dbReference type="Gene3D" id="1.20.1530.20">
    <property type="match status" value="1"/>
</dbReference>
<dbReference type="RefSeq" id="WP_200502296.1">
    <property type="nucleotide sequence ID" value="NZ_JAEDAJ010000004.1"/>
</dbReference>